<dbReference type="PaxDb" id="9544-ENSMMUP00000024701"/>
<proteinExistence type="predicted"/>
<dbReference type="Ensembl" id="ENSMMUT00000026387.4">
    <property type="protein sequence ID" value="ENSMMUP00000024701.4"/>
    <property type="gene ID" value="ENSMMUG00000018770.4"/>
</dbReference>
<dbReference type="GeneTree" id="ENSGT00950000183164"/>
<organism evidence="2 3">
    <name type="scientific">Macaca mulatta</name>
    <name type="common">Rhesus macaque</name>
    <dbReference type="NCBI Taxonomy" id="9544"/>
    <lineage>
        <taxon>Eukaryota</taxon>
        <taxon>Metazoa</taxon>
        <taxon>Chordata</taxon>
        <taxon>Craniata</taxon>
        <taxon>Vertebrata</taxon>
        <taxon>Euteleostomi</taxon>
        <taxon>Mammalia</taxon>
        <taxon>Eutheria</taxon>
        <taxon>Euarchontoglires</taxon>
        <taxon>Primates</taxon>
        <taxon>Haplorrhini</taxon>
        <taxon>Catarrhini</taxon>
        <taxon>Cercopithecidae</taxon>
        <taxon>Cercopithecinae</taxon>
        <taxon>Macaca</taxon>
    </lineage>
</organism>
<sequence>MRYVRQEGAPSSRVRCVGQELGRAPVTRRSRDPSDAYVGTSPHASPPASPAVGSRRPRRISCLSCPDCWGAASRLPRAGGSTGVSWVPAGLRVCCSQRSKRPEKEEQPVQNPPQERKRRGNLDMEKFFNENEGMLWNQGKIENEEQPPDEGKPEVACTLEDKTLENERKTENKGKTGDEEPLKDKEKPESAGKAKGEGKSERKGKSKMEGGSEREGKPERGGRAEGEREPDSEREPESEGEPESERRSAGKRPAEDDIPRKAKRKTNKGLAQYLKQYKEAIHDMNFSNEDMIREFDNMARVEDKRRKSKQKLGAFLWMQRNLQDPFYPRGPREFRGGCRAPRRDTEDIPYV</sequence>
<dbReference type="RefSeq" id="XP_002806372.3">
    <property type="nucleotide sequence ID" value="XM_002806326.3"/>
</dbReference>
<dbReference type="SMR" id="F6ZWZ0"/>
<dbReference type="InParanoid" id="F6ZWZ0"/>
<dbReference type="VGNC" id="VGNC:79823">
    <property type="gene designation" value="TCEAL2"/>
</dbReference>
<feature type="region of interest" description="Disordered" evidence="1">
    <location>
        <begin position="1"/>
        <end position="55"/>
    </location>
</feature>
<evidence type="ECO:0000313" key="4">
    <source>
        <dbReference type="VGNC" id="VGNC:79823"/>
    </source>
</evidence>
<dbReference type="VEuPathDB" id="HostDB:ENSMMUG00000018770"/>
<gene>
    <name evidence="2 4" type="primary">TCEAL2</name>
</gene>
<dbReference type="AlphaFoldDB" id="F6ZWZ0"/>
<name>F6ZWZ0_MACMU</name>
<dbReference type="InterPro" id="IPR021156">
    <property type="entry name" value="TF_A-like/BEX"/>
</dbReference>
<dbReference type="CTD" id="140597"/>
<keyword evidence="3" id="KW-1185">Reference proteome</keyword>
<feature type="compositionally biased region" description="Basic and acidic residues" evidence="1">
    <location>
        <begin position="149"/>
        <end position="260"/>
    </location>
</feature>
<dbReference type="FunCoup" id="F6ZWZ0">
    <property type="interactions" value="117"/>
</dbReference>
<accession>F6ZWZ0</accession>
<evidence type="ECO:0000313" key="2">
    <source>
        <dbReference type="Ensembl" id="ENSMMUP00000024701.4"/>
    </source>
</evidence>
<dbReference type="eggNOG" id="ENOG502SXKH">
    <property type="taxonomic scope" value="Eukaryota"/>
</dbReference>
<dbReference type="HOGENOM" id="CLU_078412_1_0_1"/>
<dbReference type="KEGG" id="mcc:705419"/>
<feature type="region of interest" description="Disordered" evidence="1">
    <location>
        <begin position="97"/>
        <end position="270"/>
    </location>
</feature>
<evidence type="ECO:0000256" key="1">
    <source>
        <dbReference type="SAM" id="MobiDB-lite"/>
    </source>
</evidence>
<protein>
    <submittedName>
        <fullName evidence="2">Transcription elongation factor A like 2</fullName>
    </submittedName>
</protein>
<dbReference type="Pfam" id="PF04538">
    <property type="entry name" value="BEX"/>
    <property type="match status" value="1"/>
</dbReference>
<dbReference type="STRING" id="9544.ENSMMUP00000024701"/>
<reference evidence="2" key="4">
    <citation type="submission" date="2025-09" db="UniProtKB">
        <authorList>
            <consortium name="Ensembl"/>
        </authorList>
    </citation>
    <scope>IDENTIFICATION</scope>
    <source>
        <strain evidence="2">17573</strain>
    </source>
</reference>
<evidence type="ECO:0000313" key="3">
    <source>
        <dbReference type="Proteomes" id="UP000006718"/>
    </source>
</evidence>
<reference evidence="2" key="3">
    <citation type="submission" date="2025-08" db="UniProtKB">
        <authorList>
            <consortium name="Ensembl"/>
        </authorList>
    </citation>
    <scope>IDENTIFICATION</scope>
    <source>
        <strain evidence="2">17573</strain>
    </source>
</reference>
<reference evidence="2" key="2">
    <citation type="submission" date="2019-01" db="EMBL/GenBank/DDBJ databases">
        <authorList>
            <person name="Graves T."/>
            <person name="Eichler E.E."/>
            <person name="Wilson R.K."/>
        </authorList>
    </citation>
    <scope>NUCLEOTIDE SEQUENCE [LARGE SCALE GENOMIC DNA]</scope>
    <source>
        <strain evidence="2">17573</strain>
    </source>
</reference>
<dbReference type="OMA" id="ENEGMLW"/>
<dbReference type="GeneID" id="705419"/>
<feature type="region of interest" description="Disordered" evidence="1">
    <location>
        <begin position="328"/>
        <end position="351"/>
    </location>
</feature>
<feature type="compositionally biased region" description="Basic and acidic residues" evidence="1">
    <location>
        <begin position="120"/>
        <end position="129"/>
    </location>
</feature>
<dbReference type="Proteomes" id="UP000006718">
    <property type="component" value="Chromosome X"/>
</dbReference>
<reference evidence="3" key="1">
    <citation type="journal article" date="2007" name="Science">
        <title>Evolutionary and biomedical insights from the rhesus macaque genome.</title>
        <authorList>
            <person name="Gibbs R.A."/>
            <person name="Rogers J."/>
            <person name="Katze M.G."/>
            <person name="Bumgarner R."/>
            <person name="Weinstock G.M."/>
            <person name="Mardis E.R."/>
            <person name="Remington K.A."/>
            <person name="Strausberg R.L."/>
            <person name="Venter J.C."/>
            <person name="Wilson R.K."/>
            <person name="Batzer M.A."/>
            <person name="Bustamante C.D."/>
            <person name="Eichler E.E."/>
            <person name="Hahn M.W."/>
            <person name="Hardison R.C."/>
            <person name="Makova K.D."/>
            <person name="Miller W."/>
            <person name="Milosavljevic A."/>
            <person name="Palermo R.E."/>
            <person name="Siepel A."/>
            <person name="Sikela J.M."/>
            <person name="Attaway T."/>
            <person name="Bell S."/>
            <person name="Bernard K.E."/>
            <person name="Buhay C.J."/>
            <person name="Chandrabose M.N."/>
            <person name="Dao M."/>
            <person name="Davis C."/>
            <person name="Delehaunty K.D."/>
            <person name="Ding Y."/>
            <person name="Dinh H.H."/>
            <person name="Dugan-Rocha S."/>
            <person name="Fulton L.A."/>
            <person name="Gabisi R.A."/>
            <person name="Garner T.T."/>
            <person name="Godfrey J."/>
            <person name="Hawes A.C."/>
            <person name="Hernandez J."/>
            <person name="Hines S."/>
            <person name="Holder M."/>
            <person name="Hume J."/>
            <person name="Jhangiani S.N."/>
            <person name="Joshi V."/>
            <person name="Khan Z.M."/>
            <person name="Kirkness E.F."/>
            <person name="Cree A."/>
            <person name="Fowler R.G."/>
            <person name="Lee S."/>
            <person name="Lewis L.R."/>
            <person name="Li Z."/>
            <person name="Liu Y.-S."/>
            <person name="Moore S.M."/>
            <person name="Muzny D."/>
            <person name="Nazareth L.V."/>
            <person name="Ngo D.N."/>
            <person name="Okwuonu G.O."/>
            <person name="Pai G."/>
            <person name="Parker D."/>
            <person name="Paul H.A."/>
            <person name="Pfannkoch C."/>
            <person name="Pohl C.S."/>
            <person name="Rogers Y.-H.C."/>
            <person name="Ruiz S.J."/>
            <person name="Sabo A."/>
            <person name="Santibanez J."/>
            <person name="Schneider B.W."/>
            <person name="Smith S.M."/>
            <person name="Sodergren E."/>
            <person name="Svatek A.F."/>
            <person name="Utterback T.R."/>
            <person name="Vattathil S."/>
            <person name="Warren W."/>
            <person name="White C.S."/>
            <person name="Chinwalla A.T."/>
            <person name="Feng Y."/>
            <person name="Halpern A.L."/>
            <person name="Hillier L.W."/>
            <person name="Huang X."/>
            <person name="Minx P."/>
            <person name="Nelson J.O."/>
            <person name="Pepin K.H."/>
            <person name="Qin X."/>
            <person name="Sutton G.G."/>
            <person name="Venter E."/>
            <person name="Walenz B.P."/>
            <person name="Wallis J.W."/>
            <person name="Worley K.C."/>
            <person name="Yang S.-P."/>
            <person name="Jones S.M."/>
            <person name="Marra M.A."/>
            <person name="Rocchi M."/>
            <person name="Schein J.E."/>
            <person name="Baertsch R."/>
            <person name="Clarke L."/>
            <person name="Csuros M."/>
            <person name="Glasscock J."/>
            <person name="Harris R.A."/>
            <person name="Havlak P."/>
            <person name="Jackson A.R."/>
            <person name="Jiang H."/>
            <person name="Liu Y."/>
            <person name="Messina D.N."/>
            <person name="Shen Y."/>
            <person name="Song H.X.-Z."/>
            <person name="Wylie T."/>
            <person name="Zhang L."/>
            <person name="Birney E."/>
            <person name="Han K."/>
            <person name="Konkel M.K."/>
            <person name="Lee J."/>
            <person name="Smit A.F.A."/>
            <person name="Ullmer B."/>
            <person name="Wang H."/>
            <person name="Xing J."/>
            <person name="Burhans R."/>
            <person name="Cheng Z."/>
            <person name="Karro J.E."/>
            <person name="Ma J."/>
            <person name="Raney B."/>
            <person name="She X."/>
            <person name="Cox M.J."/>
            <person name="Demuth J.P."/>
            <person name="Dumas L.J."/>
            <person name="Han S.-G."/>
            <person name="Hopkins J."/>
            <person name="Karimpour-Fard A."/>
            <person name="Kim Y.H."/>
            <person name="Pollack J.R."/>
            <person name="Vinar T."/>
            <person name="Addo-Quaye C."/>
            <person name="Degenhardt J."/>
            <person name="Denby A."/>
            <person name="Hubisz M.J."/>
            <person name="Indap A."/>
            <person name="Kosiol C."/>
            <person name="Lahn B.T."/>
            <person name="Lawson H.A."/>
            <person name="Marklein A."/>
            <person name="Nielsen R."/>
            <person name="Vallender E.J."/>
            <person name="Clark A.G."/>
            <person name="Ferguson B."/>
            <person name="Hernandez R.D."/>
            <person name="Hirani K."/>
            <person name="Kehrer-Sawatzki H."/>
            <person name="Kolb J."/>
            <person name="Patil S."/>
            <person name="Pu L.-L."/>
            <person name="Ren Y."/>
            <person name="Smith D.G."/>
            <person name="Wheeler D.A."/>
            <person name="Schenck I."/>
            <person name="Ball E.V."/>
            <person name="Chen R."/>
            <person name="Cooper D.N."/>
            <person name="Giardine B."/>
            <person name="Hsu F."/>
            <person name="Kent W.J."/>
            <person name="Lesk A."/>
            <person name="Nelson D.L."/>
            <person name="O'brien W.E."/>
            <person name="Pruefer K."/>
            <person name="Stenson P.D."/>
            <person name="Wallace J.C."/>
            <person name="Ke H."/>
            <person name="Liu X.-M."/>
            <person name="Wang P."/>
            <person name="Xiang A.P."/>
            <person name="Yang F."/>
            <person name="Barber G.P."/>
            <person name="Haussler D."/>
            <person name="Karolchik D."/>
            <person name="Kern A.D."/>
            <person name="Kuhn R.M."/>
            <person name="Smith K.E."/>
            <person name="Zwieg A.S."/>
        </authorList>
    </citation>
    <scope>NUCLEOTIDE SEQUENCE [LARGE SCALE GENOMIC DNA]</scope>
    <source>
        <strain evidence="3">17573</strain>
    </source>
</reference>
<dbReference type="Bgee" id="ENSMMUG00000018770">
    <property type="expression patterns" value="Expressed in Ammon's horn and 17 other cell types or tissues"/>
</dbReference>
<feature type="compositionally biased region" description="Basic and acidic residues" evidence="1">
    <location>
        <begin position="330"/>
        <end position="351"/>
    </location>
</feature>
<dbReference type="OrthoDB" id="9834312at2759"/>